<dbReference type="Pfam" id="PF00888">
    <property type="entry name" value="Cullin"/>
    <property type="match status" value="1"/>
</dbReference>
<dbReference type="WBParaSite" id="SSTP_0000822200.1">
    <property type="protein sequence ID" value="SSTP_0000822200.1"/>
    <property type="gene ID" value="SSTP_0000822200"/>
</dbReference>
<dbReference type="InterPro" id="IPR059120">
    <property type="entry name" value="Cullin-like_AB"/>
</dbReference>
<dbReference type="Proteomes" id="UP000035681">
    <property type="component" value="Unplaced"/>
</dbReference>
<dbReference type="Gene3D" id="1.20.1310.10">
    <property type="entry name" value="Cullin Repeats"/>
    <property type="match status" value="2"/>
</dbReference>
<evidence type="ECO:0000313" key="6">
    <source>
        <dbReference type="Proteomes" id="UP000035681"/>
    </source>
</evidence>
<dbReference type="InterPro" id="IPR036390">
    <property type="entry name" value="WH_DNA-bd_sf"/>
</dbReference>
<evidence type="ECO:0000256" key="4">
    <source>
        <dbReference type="RuleBase" id="RU003829"/>
    </source>
</evidence>
<dbReference type="SUPFAM" id="SSF74788">
    <property type="entry name" value="Cullin repeat-like"/>
    <property type="match status" value="2"/>
</dbReference>
<dbReference type="InterPro" id="IPR045093">
    <property type="entry name" value="Cullin"/>
</dbReference>
<dbReference type="Gene3D" id="3.30.230.130">
    <property type="entry name" value="Cullin, Chain C, Domain 2"/>
    <property type="match status" value="1"/>
</dbReference>
<dbReference type="AlphaFoldDB" id="A0A0K0EFF9"/>
<dbReference type="SUPFAM" id="SSF46785">
    <property type="entry name" value="Winged helix' DNA-binding domain"/>
    <property type="match status" value="1"/>
</dbReference>
<evidence type="ECO:0000259" key="5">
    <source>
        <dbReference type="PROSITE" id="PS50069"/>
    </source>
</evidence>
<dbReference type="InterPro" id="IPR016158">
    <property type="entry name" value="Cullin_homology"/>
</dbReference>
<dbReference type="WBParaSite" id="TCONS_00007576.p1">
    <property type="protein sequence ID" value="TCONS_00007576.p1"/>
    <property type="gene ID" value="XLOC_005608"/>
</dbReference>
<feature type="domain" description="Cullin family profile" evidence="5">
    <location>
        <begin position="543"/>
        <end position="766"/>
    </location>
</feature>
<evidence type="ECO:0000256" key="1">
    <source>
        <dbReference type="ARBA" id="ARBA00006019"/>
    </source>
</evidence>
<name>A0A0K0EFF9_STRER</name>
<dbReference type="PANTHER" id="PTHR11932">
    <property type="entry name" value="CULLIN"/>
    <property type="match status" value="1"/>
</dbReference>
<dbReference type="InterPro" id="IPR036317">
    <property type="entry name" value="Cullin_homology_sf"/>
</dbReference>
<dbReference type="SMART" id="SM00884">
    <property type="entry name" value="Cullin_Nedd8"/>
    <property type="match status" value="1"/>
</dbReference>
<evidence type="ECO:0000256" key="3">
    <source>
        <dbReference type="PROSITE-ProRule" id="PRU00330"/>
    </source>
</evidence>
<evidence type="ECO:0000313" key="8">
    <source>
        <dbReference type="WBParaSite" id="TCONS_00007576.p1"/>
    </source>
</evidence>
<dbReference type="InterPro" id="IPR036388">
    <property type="entry name" value="WH-like_DNA-bd_sf"/>
</dbReference>
<dbReference type="InterPro" id="IPR016159">
    <property type="entry name" value="Cullin_repeat-like_dom_sf"/>
</dbReference>
<accession>A0A0K0EFF9</accession>
<dbReference type="GO" id="GO:0031625">
    <property type="term" value="F:ubiquitin protein ligase binding"/>
    <property type="evidence" value="ECO:0007669"/>
    <property type="project" value="InterPro"/>
</dbReference>
<comment type="similarity">
    <text evidence="1 3 4">Belongs to the cullin family.</text>
</comment>
<dbReference type="PROSITE" id="PS50069">
    <property type="entry name" value="CULLIN_2"/>
    <property type="match status" value="1"/>
</dbReference>
<keyword evidence="6" id="KW-1185">Reference proteome</keyword>
<reference evidence="7" key="1">
    <citation type="submission" date="2015-08" db="UniProtKB">
        <authorList>
            <consortium name="WormBaseParasite"/>
        </authorList>
    </citation>
    <scope>IDENTIFICATION</scope>
</reference>
<dbReference type="SUPFAM" id="SSF75632">
    <property type="entry name" value="Cullin homology domain"/>
    <property type="match status" value="1"/>
</dbReference>
<dbReference type="GO" id="GO:0006511">
    <property type="term" value="P:ubiquitin-dependent protein catabolic process"/>
    <property type="evidence" value="ECO:0007669"/>
    <property type="project" value="InterPro"/>
</dbReference>
<dbReference type="Pfam" id="PF26557">
    <property type="entry name" value="Cullin_AB"/>
    <property type="match status" value="1"/>
</dbReference>
<sequence>MDWSSSSQCVLPHPNSKFLELLNEHRSSLNQNNAPNDKSCCGNFKMTNYKEQKVLGKFYSSVTAEIRDEFTFPTDMKSEIDLENLLSKMIEIVDKFLDSESLTFNSFKEMKYVELLTDMTYVTLFYSHLETKLKEYIPNELRKCINVERDSEISDYEFLSKFVEFYNYVNLRIYQLEIYFKKLSQNGLLSNSNLLPIRKLVNNVFCQTFKSPNYSYYEDRIGTCFINCLRNIVKDSSFDCEFYRKTWKLMTEIGMDKSLRDDIFNKFKKCCVEDAKCVVEYDSIIDWTDYACNELNKLKRALTLLPLSYSKYSLIKSTNEDFKNIIESPFINILECYPSNSSNSIKFPQQPTNFNDFTLCRNFKTENNTFSNGYDNIQYTGSVPLTLSKKENNIDPNFSINSDTEYTVYLQIEISMLEAARTEYCDATTSIMDENCEKMNVLYDEENISHLKKLFKLLTCKKENVKLFIQSLINFILSSIRTCVDNAENEEKFINDLITLRKFCLEKLLNCYDGNVIYIDCLNVSFRRALNRSTDKICVGSTIAKYLDKVLKNWHLRKDDTKVFEQVVQILRYVDGKSFFENKYHSLLAKRILNDTSYDEDAERQMIQLLKEQIGDKIISHMESMLLDIDISRQILQDFRNYLSKTENRDMYIYNNSDVKILTSIKWPVTLTSSIIYPEEFTQFKELFEKFYNPKHKKKRLHYQPNLTDVVITATFDTCVKELIMTLVQATVLLLFNKYDSLTSHEIQNLTGMGKEDTERSVRSLSRENILIFSNKHYIINTKFSHPQQRINVRQLHMKAAPILQELSAADKKEAQKNLLEAASCRILKINKQDTLVNLHHLAMKETKLAVSLAEFKVIVEGLITKGFLERDKVNKEVILYIP</sequence>
<dbReference type="Gene3D" id="1.10.10.10">
    <property type="entry name" value="Winged helix-like DNA-binding domain superfamily/Winged helix DNA-binding domain"/>
    <property type="match status" value="1"/>
</dbReference>
<dbReference type="InterPro" id="IPR019559">
    <property type="entry name" value="Cullin_neddylation_domain"/>
</dbReference>
<dbReference type="SMART" id="SM00182">
    <property type="entry name" value="CULLIN"/>
    <property type="match status" value="1"/>
</dbReference>
<evidence type="ECO:0000313" key="7">
    <source>
        <dbReference type="WBParaSite" id="SSTP_0000822200.1"/>
    </source>
</evidence>
<organism evidence="7">
    <name type="scientific">Strongyloides stercoralis</name>
    <name type="common">Threadworm</name>
    <dbReference type="NCBI Taxonomy" id="6248"/>
    <lineage>
        <taxon>Eukaryota</taxon>
        <taxon>Metazoa</taxon>
        <taxon>Ecdysozoa</taxon>
        <taxon>Nematoda</taxon>
        <taxon>Chromadorea</taxon>
        <taxon>Rhabditida</taxon>
        <taxon>Tylenchina</taxon>
        <taxon>Panagrolaimomorpha</taxon>
        <taxon>Strongyloidoidea</taxon>
        <taxon>Strongyloididae</taxon>
        <taxon>Strongyloides</taxon>
    </lineage>
</organism>
<evidence type="ECO:0000256" key="2">
    <source>
        <dbReference type="ARBA" id="ARBA00022786"/>
    </source>
</evidence>
<keyword evidence="2" id="KW-0833">Ubl conjugation pathway</keyword>
<dbReference type="STRING" id="6248.A0A0K0EFF9"/>
<protein>
    <submittedName>
        <fullName evidence="7 8">CULLIN_2 domain-containing protein</fullName>
    </submittedName>
</protein>
<dbReference type="InterPro" id="IPR001373">
    <property type="entry name" value="Cullin_N"/>
</dbReference>
<proteinExistence type="inferred from homology"/>